<dbReference type="OrthoDB" id="2559662at2759"/>
<evidence type="ECO:0000256" key="1">
    <source>
        <dbReference type="ARBA" id="ARBA00022679"/>
    </source>
</evidence>
<keyword evidence="1" id="KW-0808">Transferase</keyword>
<protein>
    <recommendedName>
        <fullName evidence="7">Glycosyltransferase family 23 protein</fullName>
    </recommendedName>
</protein>
<evidence type="ECO:0000313" key="5">
    <source>
        <dbReference type="EMBL" id="KZT10756.1"/>
    </source>
</evidence>
<reference evidence="5 6" key="1">
    <citation type="journal article" date="2016" name="Mol. Biol. Evol.">
        <title>Comparative Genomics of Early-Diverging Mushroom-Forming Fungi Provides Insights into the Origins of Lignocellulose Decay Capabilities.</title>
        <authorList>
            <person name="Nagy L.G."/>
            <person name="Riley R."/>
            <person name="Tritt A."/>
            <person name="Adam C."/>
            <person name="Daum C."/>
            <person name="Floudas D."/>
            <person name="Sun H."/>
            <person name="Yadav J.S."/>
            <person name="Pangilinan J."/>
            <person name="Larsson K.H."/>
            <person name="Matsuura K."/>
            <person name="Barry K."/>
            <person name="Labutti K."/>
            <person name="Kuo R."/>
            <person name="Ohm R.A."/>
            <person name="Bhattacharya S.S."/>
            <person name="Shirouzu T."/>
            <person name="Yoshinaga Y."/>
            <person name="Martin F.M."/>
            <person name="Grigoriev I.V."/>
            <person name="Hibbett D.S."/>
        </authorList>
    </citation>
    <scope>NUCLEOTIDE SEQUENCE [LARGE SCALE GENOMIC DNA]</scope>
    <source>
        <strain evidence="5 6">93-53</strain>
    </source>
</reference>
<dbReference type="RefSeq" id="XP_040768496.1">
    <property type="nucleotide sequence ID" value="XM_040907957.1"/>
</dbReference>
<dbReference type="InParanoid" id="A0A165GSN0"/>
<organism evidence="5 6">
    <name type="scientific">Laetiporus sulphureus 93-53</name>
    <dbReference type="NCBI Taxonomy" id="1314785"/>
    <lineage>
        <taxon>Eukaryota</taxon>
        <taxon>Fungi</taxon>
        <taxon>Dikarya</taxon>
        <taxon>Basidiomycota</taxon>
        <taxon>Agaricomycotina</taxon>
        <taxon>Agaricomycetes</taxon>
        <taxon>Polyporales</taxon>
        <taxon>Laetiporus</taxon>
    </lineage>
</organism>
<dbReference type="GeneID" id="63824986"/>
<keyword evidence="4" id="KW-0732">Signal</keyword>
<name>A0A165GSN0_9APHY</name>
<dbReference type="AlphaFoldDB" id="A0A165GSN0"/>
<evidence type="ECO:0000256" key="3">
    <source>
        <dbReference type="ARBA" id="ARBA00023277"/>
    </source>
</evidence>
<dbReference type="CDD" id="cd11296">
    <property type="entry name" value="O-FucT_like"/>
    <property type="match status" value="1"/>
</dbReference>
<gene>
    <name evidence="5" type="ORF">LAESUDRAFT_721130</name>
</gene>
<sequence>MTAVGLWLLLLLTGYLHIPTPILRIMTKESKLPPLYSRYHQHELQMPQHNLSQADVQGTKYLWISNYIRGNGWGNVMQELLLNSYLAYRANRSFVFTNYTWTEGGPDFALYNLRPIPARIPLTALLGGPTVGAPMLAAPDAPLAVTKEFWDEVCPHATVIKDDDVVTSVDGSPTTAGMKVEKWLEKLRTTEDRCVEVPRDSWSIFDIWILQDAKRLLDEWPPFSHSPILTEFAWSPLIELAFDMNRETISPSSPLQPYLSSVPLTVKSAERYARIPGLLAIHVRRGDFVRHCKRLAQWEANYVAYNAFPSMPDQQDFPPNTPAPARTEMYRARCYPEIDEIVRRIEEIRNSEAGQGLQNIYIMTNAPPDWIYDLKAALRRSWGWADIASSRDLLLNQEQGYVKQAIDMLIGQRAQVFIGNPFSSLSGQVNMLRMANGFSPESCRLW</sequence>
<dbReference type="GO" id="GO:0016740">
    <property type="term" value="F:transferase activity"/>
    <property type="evidence" value="ECO:0007669"/>
    <property type="project" value="UniProtKB-KW"/>
</dbReference>
<feature type="chain" id="PRO_5007858349" description="Glycosyltransferase family 23 protein" evidence="4">
    <location>
        <begin position="18"/>
        <end position="446"/>
    </location>
</feature>
<evidence type="ECO:0000256" key="2">
    <source>
        <dbReference type="ARBA" id="ARBA00023253"/>
    </source>
</evidence>
<dbReference type="EMBL" id="KV427608">
    <property type="protein sequence ID" value="KZT10756.1"/>
    <property type="molecule type" value="Genomic_DNA"/>
</dbReference>
<accession>A0A165GSN0</accession>
<evidence type="ECO:0000256" key="4">
    <source>
        <dbReference type="SAM" id="SignalP"/>
    </source>
</evidence>
<keyword evidence="6" id="KW-1185">Reference proteome</keyword>
<dbReference type="InterPro" id="IPR019378">
    <property type="entry name" value="GDP-Fuc_O-FucTrfase"/>
</dbReference>
<evidence type="ECO:0000313" key="6">
    <source>
        <dbReference type="Proteomes" id="UP000076871"/>
    </source>
</evidence>
<proteinExistence type="predicted"/>
<dbReference type="Gene3D" id="3.40.50.11350">
    <property type="match status" value="1"/>
</dbReference>
<dbReference type="Proteomes" id="UP000076871">
    <property type="component" value="Unassembled WGS sequence"/>
</dbReference>
<dbReference type="GO" id="GO:0006004">
    <property type="term" value="P:fucose metabolic process"/>
    <property type="evidence" value="ECO:0007669"/>
    <property type="project" value="UniProtKB-KW"/>
</dbReference>
<dbReference type="Pfam" id="PF10250">
    <property type="entry name" value="O-FucT"/>
    <property type="match status" value="1"/>
</dbReference>
<keyword evidence="2" id="KW-0294">Fucose metabolism</keyword>
<keyword evidence="3" id="KW-0119">Carbohydrate metabolism</keyword>
<feature type="signal peptide" evidence="4">
    <location>
        <begin position="1"/>
        <end position="17"/>
    </location>
</feature>
<evidence type="ECO:0008006" key="7">
    <source>
        <dbReference type="Google" id="ProtNLM"/>
    </source>
</evidence>
<dbReference type="STRING" id="1314785.A0A165GSN0"/>